<evidence type="ECO:0000313" key="1">
    <source>
        <dbReference type="EMBL" id="WCT13447.1"/>
    </source>
</evidence>
<evidence type="ECO:0000313" key="2">
    <source>
        <dbReference type="Proteomes" id="UP001216139"/>
    </source>
</evidence>
<organism evidence="1 2">
    <name type="scientific">Mucilaginibacter jinjuensis</name>
    <dbReference type="NCBI Taxonomy" id="1176721"/>
    <lineage>
        <taxon>Bacteria</taxon>
        <taxon>Pseudomonadati</taxon>
        <taxon>Bacteroidota</taxon>
        <taxon>Sphingobacteriia</taxon>
        <taxon>Sphingobacteriales</taxon>
        <taxon>Sphingobacteriaceae</taxon>
        <taxon>Mucilaginibacter</taxon>
    </lineage>
</organism>
<keyword evidence="2" id="KW-1185">Reference proteome</keyword>
<accession>A0ABY7TE48</accession>
<gene>
    <name evidence="1" type="ORF">PQO05_05805</name>
</gene>
<protein>
    <submittedName>
        <fullName evidence="1">Uncharacterized protein</fullName>
    </submittedName>
</protein>
<proteinExistence type="predicted"/>
<reference evidence="1 2" key="1">
    <citation type="submission" date="2023-02" db="EMBL/GenBank/DDBJ databases">
        <title>Genome sequence of Mucilaginibacter jinjuensis strain KACC 16571.</title>
        <authorList>
            <person name="Kim S."/>
            <person name="Heo J."/>
            <person name="Kwon S.-W."/>
        </authorList>
    </citation>
    <scope>NUCLEOTIDE SEQUENCE [LARGE SCALE GENOMIC DNA]</scope>
    <source>
        <strain evidence="1 2">KACC 16571</strain>
    </source>
</reference>
<name>A0ABY7TE48_9SPHI</name>
<dbReference type="Proteomes" id="UP001216139">
    <property type="component" value="Chromosome"/>
</dbReference>
<sequence>MLARLLLFIFIFRQPDADLPSGQLVAIQRGNGTAGAGTISHGDETVTLAFSGLLVGDNGHRLHRAVKLNSSSKPIVDKSLGKPTMNNLAML</sequence>
<dbReference type="EMBL" id="CP117167">
    <property type="protein sequence ID" value="WCT13447.1"/>
    <property type="molecule type" value="Genomic_DNA"/>
</dbReference>